<dbReference type="PROSITE" id="PS51186">
    <property type="entry name" value="GNAT"/>
    <property type="match status" value="1"/>
</dbReference>
<accession>A0A486XXC9</accession>
<dbReference type="SUPFAM" id="SSF55729">
    <property type="entry name" value="Acyl-CoA N-acyltransferases (Nat)"/>
    <property type="match status" value="1"/>
</dbReference>
<dbReference type="Pfam" id="PF13302">
    <property type="entry name" value="Acetyltransf_3"/>
    <property type="match status" value="1"/>
</dbReference>
<dbReference type="GO" id="GO:0016747">
    <property type="term" value="F:acyltransferase activity, transferring groups other than amino-acyl groups"/>
    <property type="evidence" value="ECO:0007669"/>
    <property type="project" value="InterPro"/>
</dbReference>
<protein>
    <submittedName>
        <fullName evidence="2">Flagellin modification protein FlmH</fullName>
    </submittedName>
</protein>
<name>A0A486XXC9_9GAMM</name>
<keyword evidence="2" id="KW-0969">Cilium</keyword>
<dbReference type="NCBIfam" id="TIGR03585">
    <property type="entry name" value="PseH"/>
    <property type="match status" value="1"/>
</dbReference>
<organism evidence="2">
    <name type="scientific">Rheinheimera sp. BAL341</name>
    <dbReference type="NCBI Taxonomy" id="1708203"/>
    <lineage>
        <taxon>Bacteria</taxon>
        <taxon>Pseudomonadati</taxon>
        <taxon>Pseudomonadota</taxon>
        <taxon>Gammaproteobacteria</taxon>
        <taxon>Chromatiales</taxon>
        <taxon>Chromatiaceae</taxon>
        <taxon>Rheinheimera</taxon>
    </lineage>
</organism>
<dbReference type="InterPro" id="IPR016181">
    <property type="entry name" value="Acyl_CoA_acyltransferase"/>
</dbReference>
<feature type="domain" description="N-acetyltransferase" evidence="1">
    <location>
        <begin position="10"/>
        <end position="164"/>
    </location>
</feature>
<sequence>MTTPKHYPLSEFKPLTEELLRLVWQWRNQSEIRRNMHNDAPISWDEHLSWFSALKQNSKRRFLVFFQDGRPIGVLNFSTMTDGVLEWGCYLGETDVWPGSGLLLEIAALDYASSDKTADTLYAEVLSFNQSVIKMHQLFGYQQMPEKPGATRENEAYQVKVFTYPLTAWRINREAILAKLPKQIAAAAARIQFY</sequence>
<dbReference type="InterPro" id="IPR020036">
    <property type="entry name" value="PseH"/>
</dbReference>
<gene>
    <name evidence="2" type="ORF">BAL341_3639</name>
</gene>
<keyword evidence="2" id="KW-0282">Flagellum</keyword>
<keyword evidence="2" id="KW-0966">Cell projection</keyword>
<evidence type="ECO:0000313" key="2">
    <source>
        <dbReference type="EMBL" id="VHO06627.1"/>
    </source>
</evidence>
<reference evidence="2" key="1">
    <citation type="submission" date="2019-04" db="EMBL/GenBank/DDBJ databases">
        <authorList>
            <person name="Brambilla D."/>
        </authorList>
    </citation>
    <scope>NUCLEOTIDE SEQUENCE</scope>
    <source>
        <strain evidence="2">BAL1</strain>
    </source>
</reference>
<dbReference type="InterPro" id="IPR000182">
    <property type="entry name" value="GNAT_dom"/>
</dbReference>
<evidence type="ECO:0000259" key="1">
    <source>
        <dbReference type="PROSITE" id="PS51186"/>
    </source>
</evidence>
<dbReference type="Gene3D" id="3.40.630.30">
    <property type="match status" value="1"/>
</dbReference>
<proteinExistence type="predicted"/>
<dbReference type="PANTHER" id="PTHR43415">
    <property type="entry name" value="SPERMIDINE N(1)-ACETYLTRANSFERASE"/>
    <property type="match status" value="1"/>
</dbReference>
<dbReference type="AlphaFoldDB" id="A0A486XXC9"/>
<dbReference type="EMBL" id="CAAJGR010000034">
    <property type="protein sequence ID" value="VHO06627.1"/>
    <property type="molecule type" value="Genomic_DNA"/>
</dbReference>
<dbReference type="PANTHER" id="PTHR43415:SF3">
    <property type="entry name" value="GNAT-FAMILY ACETYLTRANSFERASE"/>
    <property type="match status" value="1"/>
</dbReference>